<proteinExistence type="predicted"/>
<gene>
    <name evidence="2" type="ORF">TNIN_393871</name>
</gene>
<comment type="caution">
    <text evidence="2">The sequence shown here is derived from an EMBL/GenBank/DDBJ whole genome shotgun (WGS) entry which is preliminary data.</text>
</comment>
<feature type="compositionally biased region" description="Polar residues" evidence="1">
    <location>
        <begin position="226"/>
        <end position="238"/>
    </location>
</feature>
<feature type="compositionally biased region" description="Basic and acidic residues" evidence="1">
    <location>
        <begin position="46"/>
        <end position="58"/>
    </location>
</feature>
<protein>
    <submittedName>
        <fullName evidence="2">Uncharacterized protein</fullName>
    </submittedName>
</protein>
<sequence length="318" mass="35607">MPLNSNKISIPTVDTILESVRVLRAIQKSQEQRGSSWSLNISPTESKQDSFENLEHQETNGSQTPKDFLSFPKDTKSLGEIESQEIIYSVTSNETQCFWPSHQIVANACHNDAFLMKQHRTGIDHDQNEPISLLSHKKQDDIYEVLKKDSENTNKKNSNDISEVIGCETVQEKAFFQTNTQKDSSYATISSTPPYWDCVGGTVISCFCASKCFKDQLHSTELTKETNNMNDKTGNLTSLHPLRPGSRSDTCSSAECVSLHGDLEHHMDENYQTTRGLLATDHVILNHGQVTWTTPELAPPSPNYHTTPTGGRFSSRQI</sequence>
<name>A0A8X6Y4R6_9ARAC</name>
<evidence type="ECO:0000313" key="3">
    <source>
        <dbReference type="Proteomes" id="UP000886998"/>
    </source>
</evidence>
<feature type="region of interest" description="Disordered" evidence="1">
    <location>
        <begin position="226"/>
        <end position="246"/>
    </location>
</feature>
<evidence type="ECO:0000256" key="1">
    <source>
        <dbReference type="SAM" id="MobiDB-lite"/>
    </source>
</evidence>
<keyword evidence="3" id="KW-1185">Reference proteome</keyword>
<feature type="region of interest" description="Disordered" evidence="1">
    <location>
        <begin position="34"/>
        <end position="70"/>
    </location>
</feature>
<dbReference type="AlphaFoldDB" id="A0A8X6Y4R6"/>
<evidence type="ECO:0000313" key="2">
    <source>
        <dbReference type="EMBL" id="GFY66041.1"/>
    </source>
</evidence>
<dbReference type="OrthoDB" id="6436907at2759"/>
<dbReference type="EMBL" id="BMAV01015810">
    <property type="protein sequence ID" value="GFY66041.1"/>
    <property type="molecule type" value="Genomic_DNA"/>
</dbReference>
<reference evidence="2" key="1">
    <citation type="submission" date="2020-08" db="EMBL/GenBank/DDBJ databases">
        <title>Multicomponent nature underlies the extraordinary mechanical properties of spider dragline silk.</title>
        <authorList>
            <person name="Kono N."/>
            <person name="Nakamura H."/>
            <person name="Mori M."/>
            <person name="Yoshida Y."/>
            <person name="Ohtoshi R."/>
            <person name="Malay A.D."/>
            <person name="Moran D.A.P."/>
            <person name="Tomita M."/>
            <person name="Numata K."/>
            <person name="Arakawa K."/>
        </authorList>
    </citation>
    <scope>NUCLEOTIDE SEQUENCE</scope>
</reference>
<dbReference type="Proteomes" id="UP000886998">
    <property type="component" value="Unassembled WGS sequence"/>
</dbReference>
<feature type="compositionally biased region" description="Polar residues" evidence="1">
    <location>
        <begin position="34"/>
        <end position="45"/>
    </location>
</feature>
<feature type="compositionally biased region" description="Polar residues" evidence="1">
    <location>
        <begin position="303"/>
        <end position="318"/>
    </location>
</feature>
<feature type="region of interest" description="Disordered" evidence="1">
    <location>
        <begin position="293"/>
        <end position="318"/>
    </location>
</feature>
<accession>A0A8X6Y4R6</accession>
<organism evidence="2 3">
    <name type="scientific">Trichonephila inaurata madagascariensis</name>
    <dbReference type="NCBI Taxonomy" id="2747483"/>
    <lineage>
        <taxon>Eukaryota</taxon>
        <taxon>Metazoa</taxon>
        <taxon>Ecdysozoa</taxon>
        <taxon>Arthropoda</taxon>
        <taxon>Chelicerata</taxon>
        <taxon>Arachnida</taxon>
        <taxon>Araneae</taxon>
        <taxon>Araneomorphae</taxon>
        <taxon>Entelegynae</taxon>
        <taxon>Araneoidea</taxon>
        <taxon>Nephilidae</taxon>
        <taxon>Trichonephila</taxon>
        <taxon>Trichonephila inaurata</taxon>
    </lineage>
</organism>